<dbReference type="Proteomes" id="UP000240527">
    <property type="component" value="Chromosome"/>
</dbReference>
<keyword evidence="3 5" id="KW-0560">Oxidoreductase</keyword>
<protein>
    <recommendedName>
        <fullName evidence="5">Dioxygenase</fullName>
        <ecNumber evidence="5">1.13.11.-</ecNumber>
    </recommendedName>
</protein>
<evidence type="ECO:0000313" key="7">
    <source>
        <dbReference type="Proteomes" id="UP000240527"/>
    </source>
</evidence>
<keyword evidence="7" id="KW-1185">Reference proteome</keyword>
<dbReference type="RefSeq" id="WP_013078876.1">
    <property type="nucleotide sequence ID" value="NZ_CP027850.1"/>
</dbReference>
<dbReference type="InterPro" id="IPR004294">
    <property type="entry name" value="Carotenoid_Oase"/>
</dbReference>
<evidence type="ECO:0000256" key="4">
    <source>
        <dbReference type="ARBA" id="ARBA00023004"/>
    </source>
</evidence>
<sequence>MTARFPNTREFTGALYRPSRFEGEVFDLEVDGQLPTDIDGTFFSVAPDAAFPPMREDDIFFNGDGAVSAFRFGGGHVDFQRRYVRTQRLEAQRAARRSLHGVYRNPSTNDPSVLGLNNSTANTNVLEHAGVLLAMKEDSLPYALDPLTLETKGLWNFGGQLTDAPFTAHPKIDPLTGDMIAFGYEARGDGSRDIVYYEFDEHGAKTREIWVQAPVSAMVHDFAVTERFVVFPIIPLSVDVERLRQGGRHFQWQPDLPQYFGVMRRDGDGGDLHWFTAPNGFQGHTLNAFDDGEKVYADMTSTNGNVFYFFPPADGFVPSPETLVSQLVRWTFDLSVKGGRLDMSPLTPFPAEFPRIDDRVALRPHRHGWMMAMDPTKPYAEDRVGPRPFQFFNQLAHLNIATGKIQTWFADEASCFQEPVFVPRTGSSREGDGYLLSLVNRLDERTTDMVVLDALRLGEGPVATVKLPLRMRMALHGNWSRAVSPSSIKAV</sequence>
<accession>A0ABN5ISY8</accession>
<keyword evidence="4 5" id="KW-0408">Iron</keyword>
<keyword evidence="2 5" id="KW-0479">Metal-binding</keyword>
<evidence type="ECO:0000256" key="2">
    <source>
        <dbReference type="ARBA" id="ARBA00022723"/>
    </source>
</evidence>
<evidence type="ECO:0000256" key="3">
    <source>
        <dbReference type="ARBA" id="ARBA00023002"/>
    </source>
</evidence>
<comment type="similarity">
    <text evidence="1 5">Belongs to the carotenoid oxygenase family.</text>
</comment>
<evidence type="ECO:0000313" key="6">
    <source>
        <dbReference type="EMBL" id="AVQ01962.1"/>
    </source>
</evidence>
<proteinExistence type="inferred from homology"/>
<dbReference type="Pfam" id="PF03055">
    <property type="entry name" value="RPE65"/>
    <property type="match status" value="1"/>
</dbReference>
<dbReference type="GO" id="GO:0051213">
    <property type="term" value="F:dioxygenase activity"/>
    <property type="evidence" value="ECO:0007669"/>
    <property type="project" value="UniProtKB-KW"/>
</dbReference>
<dbReference type="PANTHER" id="PTHR10543">
    <property type="entry name" value="BETA-CAROTENE DIOXYGENASE"/>
    <property type="match status" value="1"/>
</dbReference>
<reference evidence="6 7" key="1">
    <citation type="journal article" date="2015" name="Biotechnol. Bioeng.">
        <title>Genome sequence and phenotypic characterization of Caulobacter segnis.</title>
        <authorList>
            <person name="Patel S."/>
            <person name="Fletcher B."/>
            <person name="Scott D.C."/>
            <person name="Ely B."/>
        </authorList>
    </citation>
    <scope>NUCLEOTIDE SEQUENCE [LARGE SCALE GENOMIC DNA]</scope>
    <source>
        <strain evidence="6 7">TK0059</strain>
    </source>
</reference>
<comment type="cofactor">
    <cofactor evidence="5">
        <name>Fe(2+)</name>
        <dbReference type="ChEBI" id="CHEBI:29033"/>
    </cofactor>
    <text evidence="5">Binds 1 Fe(2+) ion per subunit.</text>
</comment>
<keyword evidence="5 6" id="KW-0223">Dioxygenase</keyword>
<evidence type="ECO:0000256" key="5">
    <source>
        <dbReference type="RuleBase" id="RU364048"/>
    </source>
</evidence>
<dbReference type="EC" id="1.13.11.-" evidence="5"/>
<gene>
    <name evidence="6" type="ORF">B7G68_08945</name>
</gene>
<name>A0ABN5ISY8_9CAUL</name>
<dbReference type="PANTHER" id="PTHR10543:SF89">
    <property type="entry name" value="CAROTENOID 9,10(9',10')-CLEAVAGE DIOXYGENASE 1"/>
    <property type="match status" value="1"/>
</dbReference>
<organism evidence="6 7">
    <name type="scientific">Caulobacter segnis</name>
    <dbReference type="NCBI Taxonomy" id="88688"/>
    <lineage>
        <taxon>Bacteria</taxon>
        <taxon>Pseudomonadati</taxon>
        <taxon>Pseudomonadota</taxon>
        <taxon>Alphaproteobacteria</taxon>
        <taxon>Caulobacterales</taxon>
        <taxon>Caulobacteraceae</taxon>
        <taxon>Caulobacter</taxon>
    </lineage>
</organism>
<evidence type="ECO:0000256" key="1">
    <source>
        <dbReference type="ARBA" id="ARBA00006787"/>
    </source>
</evidence>
<dbReference type="EMBL" id="CP027850">
    <property type="protein sequence ID" value="AVQ01962.1"/>
    <property type="molecule type" value="Genomic_DNA"/>
</dbReference>